<dbReference type="Proteomes" id="UP001341281">
    <property type="component" value="Chromosome 03"/>
</dbReference>
<evidence type="ECO:0000313" key="2">
    <source>
        <dbReference type="Proteomes" id="UP001341281"/>
    </source>
</evidence>
<sequence length="133" mass="13952">MLVPNAGATAAAAAYAKVEKMDAEEARHVRAQFLIQKVLEEATSSARPPRGRPAVALARAKARIGVRLKKLRLAFRGVRARARRAVQRQLRNLRRLIAHGGGQGSAGKKAAVAPSAVSSVRTSSNAVAAAAVV</sequence>
<keyword evidence="2" id="KW-1185">Reference proteome</keyword>
<gene>
    <name evidence="1" type="ORF">U9M48_015365</name>
</gene>
<protein>
    <submittedName>
        <fullName evidence="1">Uncharacterized protein</fullName>
    </submittedName>
</protein>
<accession>A0AAQ3T3Y2</accession>
<proteinExistence type="predicted"/>
<dbReference type="EMBL" id="CP144747">
    <property type="protein sequence ID" value="WVZ66091.1"/>
    <property type="molecule type" value="Genomic_DNA"/>
</dbReference>
<reference evidence="1 2" key="1">
    <citation type="submission" date="2024-02" db="EMBL/GenBank/DDBJ databases">
        <title>High-quality chromosome-scale genome assembly of Pensacola bahiagrass (Paspalum notatum Flugge var. saurae).</title>
        <authorList>
            <person name="Vega J.M."/>
            <person name="Podio M."/>
            <person name="Orjuela J."/>
            <person name="Siena L.A."/>
            <person name="Pessino S.C."/>
            <person name="Combes M.C."/>
            <person name="Mariac C."/>
            <person name="Albertini E."/>
            <person name="Pupilli F."/>
            <person name="Ortiz J.P.A."/>
            <person name="Leblanc O."/>
        </authorList>
    </citation>
    <scope>NUCLEOTIDE SEQUENCE [LARGE SCALE GENOMIC DNA]</scope>
    <source>
        <strain evidence="1">R1</strain>
        <tissue evidence="1">Leaf</tissue>
    </source>
</reference>
<dbReference type="PANTHER" id="PTHR35687:SF5">
    <property type="match status" value="1"/>
</dbReference>
<dbReference type="PANTHER" id="PTHR35687">
    <property type="entry name" value="OS07G0516700 PROTEIN"/>
    <property type="match status" value="1"/>
</dbReference>
<organism evidence="1 2">
    <name type="scientific">Paspalum notatum var. saurae</name>
    <dbReference type="NCBI Taxonomy" id="547442"/>
    <lineage>
        <taxon>Eukaryota</taxon>
        <taxon>Viridiplantae</taxon>
        <taxon>Streptophyta</taxon>
        <taxon>Embryophyta</taxon>
        <taxon>Tracheophyta</taxon>
        <taxon>Spermatophyta</taxon>
        <taxon>Magnoliopsida</taxon>
        <taxon>Liliopsida</taxon>
        <taxon>Poales</taxon>
        <taxon>Poaceae</taxon>
        <taxon>PACMAD clade</taxon>
        <taxon>Panicoideae</taxon>
        <taxon>Andropogonodae</taxon>
        <taxon>Paspaleae</taxon>
        <taxon>Paspalinae</taxon>
        <taxon>Paspalum</taxon>
    </lineage>
</organism>
<name>A0AAQ3T3Y2_PASNO</name>
<evidence type="ECO:0000313" key="1">
    <source>
        <dbReference type="EMBL" id="WVZ66091.1"/>
    </source>
</evidence>
<dbReference type="AlphaFoldDB" id="A0AAQ3T3Y2"/>